<feature type="region of interest" description="Disordered" evidence="1">
    <location>
        <begin position="1"/>
        <end position="21"/>
    </location>
</feature>
<dbReference type="AlphaFoldDB" id="A0A397S5C7"/>
<sequence>MSVSDNNHPEKNELIDTSGNPNLDEFIKKTQHAKYCDDFIEWILFSNLGNTKMLTRVIPYIVPEVLRRKPYTVQSNQNNNVGIPQRPDSSLLPKLFEEMRELFERIQELPSSELDEVKQGQEINFALYIQPEKKPLDSAQGGQTLEIVETIVSRPATISKIQIKPEINIDEEMEDGKLSIDHLIN</sequence>
<dbReference type="EMBL" id="QKYT01001475">
    <property type="protein sequence ID" value="RIA79197.1"/>
    <property type="molecule type" value="Genomic_DNA"/>
</dbReference>
<accession>A0A397S5C7</accession>
<protein>
    <submittedName>
        <fullName evidence="2">Uncharacterized protein</fullName>
    </submittedName>
</protein>
<evidence type="ECO:0000256" key="1">
    <source>
        <dbReference type="SAM" id="MobiDB-lite"/>
    </source>
</evidence>
<dbReference type="Proteomes" id="UP000265703">
    <property type="component" value="Unassembled WGS sequence"/>
</dbReference>
<reference evidence="2 3" key="1">
    <citation type="submission" date="2018-06" db="EMBL/GenBank/DDBJ databases">
        <title>Comparative genomics reveals the genomic features of Rhizophagus irregularis, R. cerebriforme, R. diaphanum and Gigaspora rosea, and their symbiotic lifestyle signature.</title>
        <authorList>
            <person name="Morin E."/>
            <person name="San Clemente H."/>
            <person name="Chen E.C.H."/>
            <person name="De La Providencia I."/>
            <person name="Hainaut M."/>
            <person name="Kuo A."/>
            <person name="Kohler A."/>
            <person name="Murat C."/>
            <person name="Tang N."/>
            <person name="Roy S."/>
            <person name="Loubradou J."/>
            <person name="Henrissat B."/>
            <person name="Grigoriev I.V."/>
            <person name="Corradi N."/>
            <person name="Roux C."/>
            <person name="Martin F.M."/>
        </authorList>
    </citation>
    <scope>NUCLEOTIDE SEQUENCE [LARGE SCALE GENOMIC DNA]</scope>
    <source>
        <strain evidence="2 3">DAOM 227022</strain>
    </source>
</reference>
<gene>
    <name evidence="2" type="ORF">C1645_841303</name>
</gene>
<evidence type="ECO:0000313" key="2">
    <source>
        <dbReference type="EMBL" id="RIA79197.1"/>
    </source>
</evidence>
<evidence type="ECO:0000313" key="3">
    <source>
        <dbReference type="Proteomes" id="UP000265703"/>
    </source>
</evidence>
<name>A0A397S5C7_9GLOM</name>
<keyword evidence="3" id="KW-1185">Reference proteome</keyword>
<comment type="caution">
    <text evidence="2">The sequence shown here is derived from an EMBL/GenBank/DDBJ whole genome shotgun (WGS) entry which is preliminary data.</text>
</comment>
<proteinExistence type="predicted"/>
<organism evidence="2 3">
    <name type="scientific">Glomus cerebriforme</name>
    <dbReference type="NCBI Taxonomy" id="658196"/>
    <lineage>
        <taxon>Eukaryota</taxon>
        <taxon>Fungi</taxon>
        <taxon>Fungi incertae sedis</taxon>
        <taxon>Mucoromycota</taxon>
        <taxon>Glomeromycotina</taxon>
        <taxon>Glomeromycetes</taxon>
        <taxon>Glomerales</taxon>
        <taxon>Glomeraceae</taxon>
        <taxon>Glomus</taxon>
    </lineage>
</organism>